<evidence type="ECO:0000313" key="3">
    <source>
        <dbReference type="Proteomes" id="UP000198614"/>
    </source>
</evidence>
<accession>A0A1G7UTR9</accession>
<dbReference type="EMBL" id="FNAX01000021">
    <property type="protein sequence ID" value="SDG50130.1"/>
    <property type="molecule type" value="Genomic_DNA"/>
</dbReference>
<dbReference type="OrthoDB" id="3400076at2"/>
<feature type="domain" description="BioF2-like acetyltransferase" evidence="1">
    <location>
        <begin position="143"/>
        <end position="288"/>
    </location>
</feature>
<dbReference type="InterPro" id="IPR016181">
    <property type="entry name" value="Acyl_CoA_acyltransferase"/>
</dbReference>
<dbReference type="Pfam" id="PF13480">
    <property type="entry name" value="Acetyltransf_6"/>
    <property type="match status" value="1"/>
</dbReference>
<dbReference type="GO" id="GO:0016740">
    <property type="term" value="F:transferase activity"/>
    <property type="evidence" value="ECO:0007669"/>
    <property type="project" value="UniProtKB-KW"/>
</dbReference>
<reference evidence="2 3" key="1">
    <citation type="submission" date="2016-10" db="EMBL/GenBank/DDBJ databases">
        <authorList>
            <person name="de Groot N.N."/>
        </authorList>
    </citation>
    <scope>NUCLEOTIDE SEQUENCE [LARGE SCALE GENOMIC DNA]</scope>
    <source>
        <strain evidence="2 3">CGMCC 4.1859</strain>
    </source>
</reference>
<protein>
    <submittedName>
        <fullName evidence="2">Acetyltransferase (GNAT) domain-containing protein</fullName>
    </submittedName>
</protein>
<sequence>MRAERLRTTGGYLWRNGEGALIRGAHRYVDAAASRRAVWVESHGGDGTPGLVYAGLREGVHLTLPFLEQRRGSPPDVTRTSSSRPWNRLSAEAAGTDADLVVAGYDTRRTRHLPRSRSLTLPFRVSLVVTLREGTDLLQHVSRKDRQQFARQQRDGRWSLEEATAEADFAYFYDRMHLPTMRTRHGDGARSEDRAVAHAEIFRKGVLLFLRQSGERIVGALCRIEPADRTLVLRLVGVADGDPARYRGGTYTAMFLHVLRWAARHGMSRVDLGGCEPFLSKGTFQFKRKFHPEVVLPGNHFHHKRLRLTVVRDSEPVRRFLVENPVIALDARNRLRPVYFHDGRRPARTDLPWRTAGLASAVHLDLDTFLHPDGPSPLLPGGATPPATRFAQQ</sequence>
<gene>
    <name evidence="2" type="ORF">SAMN05216260_12147</name>
</gene>
<dbReference type="Proteomes" id="UP000198614">
    <property type="component" value="Unassembled WGS sequence"/>
</dbReference>
<organism evidence="2 3">
    <name type="scientific">Streptomyces griseoaurantiacus</name>
    <dbReference type="NCBI Taxonomy" id="68213"/>
    <lineage>
        <taxon>Bacteria</taxon>
        <taxon>Bacillati</taxon>
        <taxon>Actinomycetota</taxon>
        <taxon>Actinomycetes</taxon>
        <taxon>Kitasatosporales</taxon>
        <taxon>Streptomycetaceae</taxon>
        <taxon>Streptomyces</taxon>
        <taxon>Streptomyces aurantiacus group</taxon>
    </lineage>
</organism>
<dbReference type="InterPro" id="IPR038740">
    <property type="entry name" value="BioF2-like_GNAT_dom"/>
</dbReference>
<name>A0A1G7UTR9_9ACTN</name>
<dbReference type="SUPFAM" id="SSF55729">
    <property type="entry name" value="Acyl-CoA N-acyltransferases (Nat)"/>
    <property type="match status" value="1"/>
</dbReference>
<evidence type="ECO:0000259" key="1">
    <source>
        <dbReference type="Pfam" id="PF13480"/>
    </source>
</evidence>
<evidence type="ECO:0000313" key="2">
    <source>
        <dbReference type="EMBL" id="SDG50130.1"/>
    </source>
</evidence>
<keyword evidence="2" id="KW-0808">Transferase</keyword>
<dbReference type="AlphaFoldDB" id="A0A1G7UTR9"/>
<proteinExistence type="predicted"/>
<dbReference type="Gene3D" id="3.40.630.30">
    <property type="match status" value="1"/>
</dbReference>